<evidence type="ECO:0000256" key="1">
    <source>
        <dbReference type="ARBA" id="ARBA00002442"/>
    </source>
</evidence>
<dbReference type="eggNOG" id="COG3114">
    <property type="taxonomic scope" value="Bacteria"/>
</dbReference>
<dbReference type="NCBIfam" id="TIGR03141">
    <property type="entry name" value="cytochro_ccmD"/>
    <property type="match status" value="1"/>
</dbReference>
<dbReference type="Pfam" id="PF04995">
    <property type="entry name" value="CcmD"/>
    <property type="match status" value="1"/>
</dbReference>
<comment type="caution">
    <text evidence="13">The sequence shown here is derived from an EMBL/GenBank/DDBJ whole genome shotgun (WGS) entry which is preliminary data.</text>
</comment>
<dbReference type="PANTHER" id="PTHR37531:SF1">
    <property type="entry name" value="HEME EXPORTER PROTEIN D"/>
    <property type="match status" value="1"/>
</dbReference>
<comment type="subcellular location">
    <subcellularLocation>
        <location evidence="2 12">Cell inner membrane</location>
        <topology evidence="2 12">Single-pass membrane protein</topology>
    </subcellularLocation>
</comment>
<keyword evidence="6 12" id="KW-1003">Cell membrane</keyword>
<dbReference type="GO" id="GO:0017004">
    <property type="term" value="P:cytochrome complex assembly"/>
    <property type="evidence" value="ECO:0007669"/>
    <property type="project" value="UniProtKB-KW"/>
</dbReference>
<accession>A0A081NC18</accession>
<comment type="function">
    <text evidence="1 12">Required for the export of heme to the periplasm for the biogenesis of c-type cytochromes.</text>
</comment>
<keyword evidence="11 12" id="KW-0472">Membrane</keyword>
<evidence type="ECO:0000313" key="14">
    <source>
        <dbReference type="Proteomes" id="UP000028006"/>
    </source>
</evidence>
<dbReference type="RefSeq" id="WP_034873253.1">
    <property type="nucleotide sequence ID" value="NZ_JOKG01000001.1"/>
</dbReference>
<keyword evidence="8 12" id="KW-0812">Transmembrane</keyword>
<evidence type="ECO:0000256" key="8">
    <source>
        <dbReference type="ARBA" id="ARBA00022692"/>
    </source>
</evidence>
<evidence type="ECO:0000256" key="4">
    <source>
        <dbReference type="ARBA" id="ARBA00016461"/>
    </source>
</evidence>
<evidence type="ECO:0000313" key="13">
    <source>
        <dbReference type="EMBL" id="KEQ15991.1"/>
    </source>
</evidence>
<sequence>MYFDNLASLLHMDGHGLFVWSAYLISLVVVLWNLVSPLVAHRRVLKTIKRQKLLTNRRPIRLQGEMS</sequence>
<evidence type="ECO:0000256" key="12">
    <source>
        <dbReference type="RuleBase" id="RU363101"/>
    </source>
</evidence>
<dbReference type="GO" id="GO:0015886">
    <property type="term" value="P:heme transport"/>
    <property type="evidence" value="ECO:0007669"/>
    <property type="project" value="InterPro"/>
</dbReference>
<evidence type="ECO:0000256" key="5">
    <source>
        <dbReference type="ARBA" id="ARBA00022448"/>
    </source>
</evidence>
<evidence type="ECO:0000256" key="10">
    <source>
        <dbReference type="ARBA" id="ARBA00022989"/>
    </source>
</evidence>
<gene>
    <name evidence="13" type="ORF">GZ77_05805</name>
</gene>
<dbReference type="GO" id="GO:1903607">
    <property type="term" value="P:cytochrome c biosynthetic process"/>
    <property type="evidence" value="ECO:0007669"/>
    <property type="project" value="TreeGrafter"/>
</dbReference>
<keyword evidence="14" id="KW-1185">Reference proteome</keyword>
<dbReference type="InterPro" id="IPR007078">
    <property type="entry name" value="Haem_export_protD_CcmD"/>
</dbReference>
<evidence type="ECO:0000256" key="3">
    <source>
        <dbReference type="ARBA" id="ARBA00008741"/>
    </source>
</evidence>
<dbReference type="AlphaFoldDB" id="A0A081NC18"/>
<keyword evidence="9 12" id="KW-0201">Cytochrome c-type biogenesis</keyword>
<dbReference type="EMBL" id="JOKG01000001">
    <property type="protein sequence ID" value="KEQ15991.1"/>
    <property type="molecule type" value="Genomic_DNA"/>
</dbReference>
<keyword evidence="5 12" id="KW-0813">Transport</keyword>
<evidence type="ECO:0000256" key="7">
    <source>
        <dbReference type="ARBA" id="ARBA00022519"/>
    </source>
</evidence>
<dbReference type="InterPro" id="IPR052075">
    <property type="entry name" value="Heme_exporter_D"/>
</dbReference>
<name>A0A081NC18_9GAMM</name>
<dbReference type="PANTHER" id="PTHR37531">
    <property type="entry name" value="HEME EXPORTER PROTEIN D"/>
    <property type="match status" value="1"/>
</dbReference>
<protein>
    <recommendedName>
        <fullName evidence="4 12">Heme exporter protein D</fullName>
    </recommendedName>
</protein>
<organism evidence="13 14">
    <name type="scientific">Endozoicomonas montiporae</name>
    <dbReference type="NCBI Taxonomy" id="1027273"/>
    <lineage>
        <taxon>Bacteria</taxon>
        <taxon>Pseudomonadati</taxon>
        <taxon>Pseudomonadota</taxon>
        <taxon>Gammaproteobacteria</taxon>
        <taxon>Oceanospirillales</taxon>
        <taxon>Endozoicomonadaceae</taxon>
        <taxon>Endozoicomonas</taxon>
    </lineage>
</organism>
<evidence type="ECO:0000256" key="9">
    <source>
        <dbReference type="ARBA" id="ARBA00022748"/>
    </source>
</evidence>
<dbReference type="GO" id="GO:0005886">
    <property type="term" value="C:plasma membrane"/>
    <property type="evidence" value="ECO:0007669"/>
    <property type="project" value="UniProtKB-SubCell"/>
</dbReference>
<comment type="similarity">
    <text evidence="3 12">Belongs to the CcmD/CycX/HelD family.</text>
</comment>
<evidence type="ECO:0000256" key="11">
    <source>
        <dbReference type="ARBA" id="ARBA00023136"/>
    </source>
</evidence>
<evidence type="ECO:0000256" key="6">
    <source>
        <dbReference type="ARBA" id="ARBA00022475"/>
    </source>
</evidence>
<reference evidence="13 14" key="1">
    <citation type="submission" date="2014-06" db="EMBL/GenBank/DDBJ databases">
        <title>Whole Genome Sequences of Three Symbiotic Endozoicomonas Bacteria.</title>
        <authorList>
            <person name="Neave M.J."/>
            <person name="Apprill A."/>
            <person name="Voolstra C.R."/>
        </authorList>
    </citation>
    <scope>NUCLEOTIDE SEQUENCE [LARGE SCALE GENOMIC DNA]</scope>
    <source>
        <strain evidence="13 14">LMG 24815</strain>
    </source>
</reference>
<dbReference type="Proteomes" id="UP000028006">
    <property type="component" value="Unassembled WGS sequence"/>
</dbReference>
<feature type="transmembrane region" description="Helical" evidence="12">
    <location>
        <begin position="20"/>
        <end position="40"/>
    </location>
</feature>
<keyword evidence="10 12" id="KW-1133">Transmembrane helix</keyword>
<proteinExistence type="inferred from homology"/>
<evidence type="ECO:0000256" key="2">
    <source>
        <dbReference type="ARBA" id="ARBA00004377"/>
    </source>
</evidence>
<keyword evidence="7 12" id="KW-0997">Cell inner membrane</keyword>